<keyword evidence="3" id="KW-1185">Reference proteome</keyword>
<evidence type="ECO:0000256" key="1">
    <source>
        <dbReference type="SAM" id="MobiDB-lite"/>
    </source>
</evidence>
<evidence type="ECO:0000313" key="3">
    <source>
        <dbReference type="Proteomes" id="UP001066276"/>
    </source>
</evidence>
<sequence length="197" mass="21750">MVCDGPLLPQADPPCSEGVDSAVTSNPEVQHPSANPRLHPVNGRQREPFRAVTWLQNTEGPDESGADEWRTRCWGTAKEDRDDKEGSGVLTTDYPTGDPPDDWETRTSGAGCGQHKLRPCLGKSVASSADINKPGGYMNINIQTPGRQREKQGHSKDIPLRTRGRDSHKEKKSSHIGKREEKKDTGQLEWLCEENGK</sequence>
<feature type="region of interest" description="Disordered" evidence="1">
    <location>
        <begin position="1"/>
        <end position="197"/>
    </location>
</feature>
<reference evidence="2" key="1">
    <citation type="journal article" date="2022" name="bioRxiv">
        <title>Sequencing and chromosome-scale assembly of the giantPleurodeles waltlgenome.</title>
        <authorList>
            <person name="Brown T."/>
            <person name="Elewa A."/>
            <person name="Iarovenko S."/>
            <person name="Subramanian E."/>
            <person name="Araus A.J."/>
            <person name="Petzold A."/>
            <person name="Susuki M."/>
            <person name="Suzuki K.-i.T."/>
            <person name="Hayashi T."/>
            <person name="Toyoda A."/>
            <person name="Oliveira C."/>
            <person name="Osipova E."/>
            <person name="Leigh N.D."/>
            <person name="Simon A."/>
            <person name="Yun M.H."/>
        </authorList>
    </citation>
    <scope>NUCLEOTIDE SEQUENCE</scope>
    <source>
        <strain evidence="2">20211129_DDA</strain>
        <tissue evidence="2">Liver</tissue>
    </source>
</reference>
<dbReference type="EMBL" id="JANPWB010000008">
    <property type="protein sequence ID" value="KAJ1164151.1"/>
    <property type="molecule type" value="Genomic_DNA"/>
</dbReference>
<name>A0AAV7SJA5_PLEWA</name>
<comment type="caution">
    <text evidence="2">The sequence shown here is derived from an EMBL/GenBank/DDBJ whole genome shotgun (WGS) entry which is preliminary data.</text>
</comment>
<protein>
    <submittedName>
        <fullName evidence="2">Uncharacterized protein</fullName>
    </submittedName>
</protein>
<organism evidence="2 3">
    <name type="scientific">Pleurodeles waltl</name>
    <name type="common">Iberian ribbed newt</name>
    <dbReference type="NCBI Taxonomy" id="8319"/>
    <lineage>
        <taxon>Eukaryota</taxon>
        <taxon>Metazoa</taxon>
        <taxon>Chordata</taxon>
        <taxon>Craniata</taxon>
        <taxon>Vertebrata</taxon>
        <taxon>Euteleostomi</taxon>
        <taxon>Amphibia</taxon>
        <taxon>Batrachia</taxon>
        <taxon>Caudata</taxon>
        <taxon>Salamandroidea</taxon>
        <taxon>Salamandridae</taxon>
        <taxon>Pleurodelinae</taxon>
        <taxon>Pleurodeles</taxon>
    </lineage>
</organism>
<evidence type="ECO:0000313" key="2">
    <source>
        <dbReference type="EMBL" id="KAJ1164151.1"/>
    </source>
</evidence>
<proteinExistence type="predicted"/>
<dbReference type="Proteomes" id="UP001066276">
    <property type="component" value="Chromosome 4_2"/>
</dbReference>
<accession>A0AAV7SJA5</accession>
<feature type="compositionally biased region" description="Basic and acidic residues" evidence="1">
    <location>
        <begin position="147"/>
        <end position="169"/>
    </location>
</feature>
<dbReference type="AlphaFoldDB" id="A0AAV7SJA5"/>
<gene>
    <name evidence="2" type="ORF">NDU88_004596</name>
</gene>
<feature type="compositionally biased region" description="Basic and acidic residues" evidence="1">
    <location>
        <begin position="177"/>
        <end position="186"/>
    </location>
</feature>
<feature type="compositionally biased region" description="Basic and acidic residues" evidence="1">
    <location>
        <begin position="67"/>
        <end position="86"/>
    </location>
</feature>